<dbReference type="Gene3D" id="3.30.360.10">
    <property type="entry name" value="Dihydrodipicolinate Reductase, domain 2"/>
    <property type="match status" value="1"/>
</dbReference>
<dbReference type="Pfam" id="PF01408">
    <property type="entry name" value="GFO_IDH_MocA"/>
    <property type="match status" value="1"/>
</dbReference>
<dbReference type="InterPro" id="IPR043906">
    <property type="entry name" value="Gfo/Idh/MocA_OxRdtase_bact_C"/>
</dbReference>
<dbReference type="EMBL" id="CP022957">
    <property type="protein sequence ID" value="ASV28929.1"/>
    <property type="molecule type" value="Genomic_DNA"/>
</dbReference>
<proteinExistence type="predicted"/>
<dbReference type="SUPFAM" id="SSF55347">
    <property type="entry name" value="Glyceraldehyde-3-phosphate dehydrogenase-like, C-terminal domain"/>
    <property type="match status" value="1"/>
</dbReference>
<dbReference type="InterPro" id="IPR050463">
    <property type="entry name" value="Gfo/Idh/MocA_oxidrdct_glycsds"/>
</dbReference>
<dbReference type="InterPro" id="IPR000683">
    <property type="entry name" value="Gfo/Idh/MocA-like_OxRdtase_N"/>
</dbReference>
<dbReference type="GO" id="GO:0000166">
    <property type="term" value="F:nucleotide binding"/>
    <property type="evidence" value="ECO:0007669"/>
    <property type="project" value="InterPro"/>
</dbReference>
<dbReference type="Gene3D" id="3.40.50.720">
    <property type="entry name" value="NAD(P)-binding Rossmann-like Domain"/>
    <property type="match status" value="1"/>
</dbReference>
<dbReference type="RefSeq" id="WP_094995564.1">
    <property type="nucleotide sequence ID" value="NZ_BMJL01000001.1"/>
</dbReference>
<dbReference type="KEGG" id="marb:CJ263_01035"/>
<keyword evidence="2" id="KW-1185">Reference proteome</keyword>
<evidence type="ECO:0000313" key="2">
    <source>
        <dbReference type="Proteomes" id="UP000215244"/>
    </source>
</evidence>
<reference evidence="1 2" key="1">
    <citation type="submission" date="2017-08" db="EMBL/GenBank/DDBJ databases">
        <title>The complete genome sequence of Maribacter sp. B1, isolated from deep-sea sediment.</title>
        <authorList>
            <person name="Wu Y.-H."/>
            <person name="Cheng H."/>
            <person name="Xu X.-W."/>
        </authorList>
    </citation>
    <scope>NUCLEOTIDE SEQUENCE [LARGE SCALE GENOMIC DNA]</scope>
    <source>
        <strain evidence="1 2">B1</strain>
    </source>
</reference>
<dbReference type="Proteomes" id="UP000215244">
    <property type="component" value="Chromosome"/>
</dbReference>
<dbReference type="OrthoDB" id="726883at2"/>
<dbReference type="AlphaFoldDB" id="A0A223V257"/>
<dbReference type="PROSITE" id="PS51257">
    <property type="entry name" value="PROKAR_LIPOPROTEIN"/>
    <property type="match status" value="1"/>
</dbReference>
<accession>A0A223V257</accession>
<protein>
    <submittedName>
        <fullName evidence="1">Oxidoreductase</fullName>
    </submittedName>
</protein>
<dbReference type="PANTHER" id="PTHR43818:SF10">
    <property type="entry name" value="NADH-DEPENDENT DEHYDROGENASE-RELATED"/>
    <property type="match status" value="1"/>
</dbReference>
<evidence type="ECO:0000313" key="1">
    <source>
        <dbReference type="EMBL" id="ASV28929.1"/>
    </source>
</evidence>
<sequence>MKKREFLKKSAILASSTAIMPSIFMACKEEQKEMAKAPLTRLRTAHIGVGNMGGEDLRDISSHAKVDVTALCDVDANNLAAAKKLHPNAKTYSDYRVMLEEIGDEIDAVIVSTPDHTHAPASMMAMNMNKPVYCQKPLTHYVSEARSMKKLAEEKGLVTQMGIQVHSFYDYKLATLLIQSGIIGKVHTVHAWSPKNWGYDGPEPEGSDPVPETLDWNLWLGTSAERPYKEGFYHPGNWRKLVDYGCGTLGDMGVHIFDTPYNALELDVPRTIKNECREPTGFGFPEKNIVTYEFPGTKHTAESLKWIWYDGPGAPEMNEDLKLPNSAAAMKAGSNSDTEESVEDKISLDAGVAEAGQLPEQGAMFVGDKGRLLLPHFMQLPQKIVDGEYVDISEEIAQVEQANNMGKPIRDYASEGPKHYHQFVDACLGEAETSAPFSYASRLTETILLGVIAGRFPNQTLHWDAQNAKFAEEEANQYLAGDYRDF</sequence>
<dbReference type="Pfam" id="PF19051">
    <property type="entry name" value="GFO_IDH_MocA_C2"/>
    <property type="match status" value="1"/>
</dbReference>
<organism evidence="1 2">
    <name type="scientific">Maribacter cobaltidurans</name>
    <dbReference type="NCBI Taxonomy" id="1178778"/>
    <lineage>
        <taxon>Bacteria</taxon>
        <taxon>Pseudomonadati</taxon>
        <taxon>Bacteroidota</taxon>
        <taxon>Flavobacteriia</taxon>
        <taxon>Flavobacteriales</taxon>
        <taxon>Flavobacteriaceae</taxon>
        <taxon>Maribacter</taxon>
    </lineage>
</organism>
<name>A0A223V257_9FLAO</name>
<dbReference type="SUPFAM" id="SSF51735">
    <property type="entry name" value="NAD(P)-binding Rossmann-fold domains"/>
    <property type="match status" value="1"/>
</dbReference>
<gene>
    <name evidence="1" type="ORF">CJ263_01035</name>
</gene>
<dbReference type="PANTHER" id="PTHR43818">
    <property type="entry name" value="BCDNA.GH03377"/>
    <property type="match status" value="1"/>
</dbReference>
<dbReference type="InterPro" id="IPR036291">
    <property type="entry name" value="NAD(P)-bd_dom_sf"/>
</dbReference>